<protein>
    <submittedName>
        <fullName evidence="4">TENX protein</fullName>
    </submittedName>
</protein>
<keyword evidence="1" id="KW-0677">Repeat</keyword>
<feature type="region of interest" description="Disordered" evidence="2">
    <location>
        <begin position="137"/>
        <end position="164"/>
    </location>
</feature>
<feature type="compositionally biased region" description="Low complexity" evidence="2">
    <location>
        <begin position="280"/>
        <end position="292"/>
    </location>
</feature>
<feature type="domain" description="Fibronectin type-III" evidence="3">
    <location>
        <begin position="45"/>
        <end position="136"/>
    </location>
</feature>
<organism evidence="4 5">
    <name type="scientific">Vidua chalybeata</name>
    <name type="common">Village indigobird</name>
    <dbReference type="NCBI Taxonomy" id="81927"/>
    <lineage>
        <taxon>Eukaryota</taxon>
        <taxon>Metazoa</taxon>
        <taxon>Chordata</taxon>
        <taxon>Craniata</taxon>
        <taxon>Vertebrata</taxon>
        <taxon>Euteleostomi</taxon>
        <taxon>Archelosauria</taxon>
        <taxon>Archosauria</taxon>
        <taxon>Dinosauria</taxon>
        <taxon>Saurischia</taxon>
        <taxon>Theropoda</taxon>
        <taxon>Coelurosauria</taxon>
        <taxon>Aves</taxon>
        <taxon>Neognathae</taxon>
        <taxon>Neoaves</taxon>
        <taxon>Telluraves</taxon>
        <taxon>Australaves</taxon>
        <taxon>Passeriformes</taxon>
        <taxon>Passeroidea</taxon>
        <taxon>Estrildidae</taxon>
        <taxon>Viduinae</taxon>
        <taxon>Vidua</taxon>
    </lineage>
</organism>
<dbReference type="InterPro" id="IPR036116">
    <property type="entry name" value="FN3_sf"/>
</dbReference>
<evidence type="ECO:0000313" key="4">
    <source>
        <dbReference type="EMBL" id="NXB91056.1"/>
    </source>
</evidence>
<dbReference type="PANTHER" id="PTHR46708">
    <property type="entry name" value="TENASCIN"/>
    <property type="match status" value="1"/>
</dbReference>
<dbReference type="GO" id="GO:0030155">
    <property type="term" value="P:regulation of cell adhesion"/>
    <property type="evidence" value="ECO:0007669"/>
    <property type="project" value="TreeGrafter"/>
</dbReference>
<accession>A0A851KKA1</accession>
<dbReference type="Pfam" id="PF00041">
    <property type="entry name" value="fn3"/>
    <property type="match status" value="2"/>
</dbReference>
<dbReference type="GO" id="GO:0005615">
    <property type="term" value="C:extracellular space"/>
    <property type="evidence" value="ECO:0007669"/>
    <property type="project" value="TreeGrafter"/>
</dbReference>
<feature type="region of interest" description="Disordered" evidence="2">
    <location>
        <begin position="79"/>
        <end position="100"/>
    </location>
</feature>
<evidence type="ECO:0000256" key="2">
    <source>
        <dbReference type="SAM" id="MobiDB-lite"/>
    </source>
</evidence>
<dbReference type="InterPro" id="IPR003961">
    <property type="entry name" value="FN3_dom"/>
</dbReference>
<evidence type="ECO:0000259" key="3">
    <source>
        <dbReference type="PROSITE" id="PS50853"/>
    </source>
</evidence>
<dbReference type="InterPro" id="IPR013783">
    <property type="entry name" value="Ig-like_fold"/>
</dbReference>
<feature type="compositionally biased region" description="Low complexity" evidence="2">
    <location>
        <begin position="152"/>
        <end position="162"/>
    </location>
</feature>
<dbReference type="Gene3D" id="2.60.40.10">
    <property type="entry name" value="Immunoglobulins"/>
    <property type="match status" value="3"/>
</dbReference>
<feature type="region of interest" description="Disordered" evidence="2">
    <location>
        <begin position="243"/>
        <end position="292"/>
    </location>
</feature>
<reference evidence="4" key="1">
    <citation type="submission" date="2019-09" db="EMBL/GenBank/DDBJ databases">
        <title>Bird 10,000 Genomes (B10K) Project - Family phase.</title>
        <authorList>
            <person name="Zhang G."/>
        </authorList>
    </citation>
    <scope>NUCLEOTIDE SEQUENCE</scope>
    <source>
        <strain evidence="4">OUT-0048</strain>
        <tissue evidence="4">Muscle</tissue>
    </source>
</reference>
<name>A0A851KKA1_VIDCH</name>
<dbReference type="EMBL" id="WBNB01001849">
    <property type="protein sequence ID" value="NXB91056.1"/>
    <property type="molecule type" value="Genomic_DNA"/>
</dbReference>
<dbReference type="InterPro" id="IPR050991">
    <property type="entry name" value="ECM_Regulatory_Proteins"/>
</dbReference>
<feature type="non-terminal residue" evidence="4">
    <location>
        <position position="350"/>
    </location>
</feature>
<feature type="non-terminal residue" evidence="4">
    <location>
        <position position="1"/>
    </location>
</feature>
<dbReference type="AlphaFoldDB" id="A0A851KKA1"/>
<dbReference type="PROSITE" id="PS50853">
    <property type="entry name" value="FN3"/>
    <property type="match status" value="3"/>
</dbReference>
<feature type="region of interest" description="Disordered" evidence="2">
    <location>
        <begin position="1"/>
        <end position="39"/>
    </location>
</feature>
<sequence>QQADAPAHHYLLSIPAAAKPKELPLPSEEPEPEAVSSDALPARAVLGELKVSSVTPSSVQLQWSVPKSPFDSFTLQYRDAQGQPQALPISGGSRSVTVPGLSPSQRYRFHLYGLQGGKRIDHVSTDVITDAAVPEQLPLPSQEPQPEDHNPEQPQTEQPQTQANQGQVVLGKLRVSSVTPNSVQLQWSVPEGSFDSFTLQYRDAQGQPQALAVDGGSRSVTVPGLSPSRRYRFHLYGLRDRRRTDRVSTDVVTADPEDLSPPSNDTPTGGPPAEDHETAHPQAEAPPSAAPSAAAVLGELKVSSVTPNSVGLQWAVPEGHFDSFLLQYRDAQGQPQALPIDGGSRLVTVP</sequence>
<dbReference type="CDD" id="cd00063">
    <property type="entry name" value="FN3"/>
    <property type="match status" value="2"/>
</dbReference>
<comment type="caution">
    <text evidence="4">The sequence shown here is derived from an EMBL/GenBank/DDBJ whole genome shotgun (WGS) entry which is preliminary data.</text>
</comment>
<dbReference type="SMART" id="SM00060">
    <property type="entry name" value="FN3"/>
    <property type="match status" value="2"/>
</dbReference>
<dbReference type="GO" id="GO:0031175">
    <property type="term" value="P:neuron projection development"/>
    <property type="evidence" value="ECO:0007669"/>
    <property type="project" value="TreeGrafter"/>
</dbReference>
<dbReference type="PANTHER" id="PTHR46708:SF3">
    <property type="entry name" value="TENASCIN-X"/>
    <property type="match status" value="1"/>
</dbReference>
<proteinExistence type="predicted"/>
<dbReference type="Proteomes" id="UP000634236">
    <property type="component" value="Unassembled WGS sequence"/>
</dbReference>
<dbReference type="SUPFAM" id="SSF49265">
    <property type="entry name" value="Fibronectin type III"/>
    <property type="match status" value="3"/>
</dbReference>
<gene>
    <name evidence="4" type="primary">Tnxb_2</name>
    <name evidence="4" type="ORF">VIDCHA_R16055</name>
</gene>
<evidence type="ECO:0000256" key="1">
    <source>
        <dbReference type="ARBA" id="ARBA00022737"/>
    </source>
</evidence>
<feature type="domain" description="Fibronectin type-III" evidence="3">
    <location>
        <begin position="296"/>
        <end position="350"/>
    </location>
</feature>
<feature type="domain" description="Fibronectin type-III" evidence="3">
    <location>
        <begin position="169"/>
        <end position="257"/>
    </location>
</feature>
<keyword evidence="5" id="KW-1185">Reference proteome</keyword>
<evidence type="ECO:0000313" key="5">
    <source>
        <dbReference type="Proteomes" id="UP000634236"/>
    </source>
</evidence>